<feature type="signal peptide" evidence="1">
    <location>
        <begin position="1"/>
        <end position="20"/>
    </location>
</feature>
<sequence>MMNRTLFILTALFFGGSLQAQVKCNVSQPFVLIHKQTPGNIPVIEQVVVQKPVATYVMQLFFNSTCNSLPVIKKLRINNKIIAATVEVNDVTQPIGVNDDGTSIWLQKKEGRYYFKITLLLDETLYKKYKIPSLHLLLQQHNKLFTRVSKNWKIIASPAAY</sequence>
<dbReference type="RefSeq" id="WP_379709280.1">
    <property type="nucleotide sequence ID" value="NZ_JBHSCZ010000002.1"/>
</dbReference>
<organism evidence="2 3">
    <name type="scientific">Ferruginibacter yonginensis</name>
    <dbReference type="NCBI Taxonomy" id="1310416"/>
    <lineage>
        <taxon>Bacteria</taxon>
        <taxon>Pseudomonadati</taxon>
        <taxon>Bacteroidota</taxon>
        <taxon>Chitinophagia</taxon>
        <taxon>Chitinophagales</taxon>
        <taxon>Chitinophagaceae</taxon>
        <taxon>Ferruginibacter</taxon>
    </lineage>
</organism>
<comment type="caution">
    <text evidence="2">The sequence shown here is derived from an EMBL/GenBank/DDBJ whole genome shotgun (WGS) entry which is preliminary data.</text>
</comment>
<accession>A0ABV8QVS6</accession>
<evidence type="ECO:0000256" key="1">
    <source>
        <dbReference type="SAM" id="SignalP"/>
    </source>
</evidence>
<keyword evidence="3" id="KW-1185">Reference proteome</keyword>
<evidence type="ECO:0000313" key="3">
    <source>
        <dbReference type="Proteomes" id="UP001595907"/>
    </source>
</evidence>
<dbReference type="EMBL" id="JBHSCZ010000002">
    <property type="protein sequence ID" value="MFC4263134.1"/>
    <property type="molecule type" value="Genomic_DNA"/>
</dbReference>
<protein>
    <submittedName>
        <fullName evidence="2">Uncharacterized protein</fullName>
    </submittedName>
</protein>
<reference evidence="3" key="1">
    <citation type="journal article" date="2019" name="Int. J. Syst. Evol. Microbiol.">
        <title>The Global Catalogue of Microorganisms (GCM) 10K type strain sequencing project: providing services to taxonomists for standard genome sequencing and annotation.</title>
        <authorList>
            <consortium name="The Broad Institute Genomics Platform"/>
            <consortium name="The Broad Institute Genome Sequencing Center for Infectious Disease"/>
            <person name="Wu L."/>
            <person name="Ma J."/>
        </authorList>
    </citation>
    <scope>NUCLEOTIDE SEQUENCE [LARGE SCALE GENOMIC DNA]</scope>
    <source>
        <strain evidence="3">CECT 8289</strain>
    </source>
</reference>
<gene>
    <name evidence="2" type="ORF">ACFOWM_09605</name>
</gene>
<dbReference type="Proteomes" id="UP001595907">
    <property type="component" value="Unassembled WGS sequence"/>
</dbReference>
<proteinExistence type="predicted"/>
<name>A0ABV8QVS6_9BACT</name>
<keyword evidence="1" id="KW-0732">Signal</keyword>
<feature type="chain" id="PRO_5045888356" evidence="1">
    <location>
        <begin position="21"/>
        <end position="161"/>
    </location>
</feature>
<evidence type="ECO:0000313" key="2">
    <source>
        <dbReference type="EMBL" id="MFC4263134.1"/>
    </source>
</evidence>